<sequence>MTALNSHSRQFAIAPVCHDIQINGQLVGLHDSGALWWPEETTLIVSDLHLEKASSYARRGTLLPPYDTAVTLEKLAAVIDAFEPTRVISLGDSFHDENGSDRLPPAYRAMLTSLQLNREWIWVTGNHDPVAPVRLCGETADEVTIGPLTFRHEPSETISPALSAGEVCGHLHPAARVRRFGRSIRRPCFLTNGSRLILPAFGALTGGLNVMDRAFCSYFEPRRFSAFLLGENRLYPFTASRLIGD</sequence>
<feature type="domain" description="Calcineurin-like phosphoesterase" evidence="1">
    <location>
        <begin position="42"/>
        <end position="137"/>
    </location>
</feature>
<keyword evidence="2" id="KW-0255">Endonuclease</keyword>
<dbReference type="GO" id="GO:0016874">
    <property type="term" value="F:ligase activity"/>
    <property type="evidence" value="ECO:0007669"/>
    <property type="project" value="UniProtKB-KW"/>
</dbReference>
<accession>A0A926NZM6</accession>
<protein>
    <submittedName>
        <fullName evidence="2">Ligase-associated DNA damage response endonuclease PdeM</fullName>
        <ecNumber evidence="2">3.1.-.-</ecNumber>
    </submittedName>
</protein>
<dbReference type="InterPro" id="IPR026336">
    <property type="entry name" value="PdeM-like"/>
</dbReference>
<keyword evidence="2" id="KW-0436">Ligase</keyword>
<keyword evidence="2" id="KW-0378">Hydrolase</keyword>
<dbReference type="SUPFAM" id="SSF56300">
    <property type="entry name" value="Metallo-dependent phosphatases"/>
    <property type="match status" value="1"/>
</dbReference>
<reference evidence="2" key="1">
    <citation type="submission" date="2020-05" db="EMBL/GenBank/DDBJ databases">
        <title>Identification of trans-AT polyketide cluster in two marine bacteria, producers of a novel glutaramide-containing polyketide sesbanimide D and analogs.</title>
        <authorList>
            <person name="Kacar D."/>
            <person name="Rodriguez P."/>
            <person name="Canedo L."/>
            <person name="Gonzalez E."/>
            <person name="Galan B."/>
            <person name="De La Calle F."/>
            <person name="Garcia J.L."/>
        </authorList>
    </citation>
    <scope>NUCLEOTIDE SEQUENCE</scope>
    <source>
        <strain evidence="2">PHM038</strain>
    </source>
</reference>
<proteinExistence type="predicted"/>
<organism evidence="2 3">
    <name type="scientific">Roseibium aggregatum</name>
    <dbReference type="NCBI Taxonomy" id="187304"/>
    <lineage>
        <taxon>Bacteria</taxon>
        <taxon>Pseudomonadati</taxon>
        <taxon>Pseudomonadota</taxon>
        <taxon>Alphaproteobacteria</taxon>
        <taxon>Hyphomicrobiales</taxon>
        <taxon>Stappiaceae</taxon>
        <taxon>Roseibium</taxon>
    </lineage>
</organism>
<dbReference type="Proteomes" id="UP000598467">
    <property type="component" value="Unassembled WGS sequence"/>
</dbReference>
<dbReference type="Gene3D" id="3.60.21.10">
    <property type="match status" value="1"/>
</dbReference>
<dbReference type="RefSeq" id="WP_190291802.1">
    <property type="nucleotide sequence ID" value="NZ_JABFCZ010000012.1"/>
</dbReference>
<gene>
    <name evidence="2" type="primary">pdeM</name>
    <name evidence="2" type="ORF">HK439_12310</name>
</gene>
<dbReference type="PANTHER" id="PTHR39323">
    <property type="entry name" value="BLR1149 PROTEIN"/>
    <property type="match status" value="1"/>
</dbReference>
<dbReference type="GO" id="GO:0004519">
    <property type="term" value="F:endonuclease activity"/>
    <property type="evidence" value="ECO:0007669"/>
    <property type="project" value="UniProtKB-KW"/>
</dbReference>
<evidence type="ECO:0000313" key="3">
    <source>
        <dbReference type="Proteomes" id="UP000598467"/>
    </source>
</evidence>
<dbReference type="GO" id="GO:0016787">
    <property type="term" value="F:hydrolase activity"/>
    <property type="evidence" value="ECO:0007669"/>
    <property type="project" value="UniProtKB-KW"/>
</dbReference>
<dbReference type="InterPro" id="IPR004843">
    <property type="entry name" value="Calcineurin-like_PHP"/>
</dbReference>
<dbReference type="AlphaFoldDB" id="A0A926NZM6"/>
<dbReference type="Pfam" id="PF00149">
    <property type="entry name" value="Metallophos"/>
    <property type="match status" value="1"/>
</dbReference>
<dbReference type="EMBL" id="JABFCZ010000012">
    <property type="protein sequence ID" value="MBD1547050.1"/>
    <property type="molecule type" value="Genomic_DNA"/>
</dbReference>
<comment type="caution">
    <text evidence="2">The sequence shown here is derived from an EMBL/GenBank/DDBJ whole genome shotgun (WGS) entry which is preliminary data.</text>
</comment>
<dbReference type="InterPro" id="IPR029052">
    <property type="entry name" value="Metallo-depent_PP-like"/>
</dbReference>
<dbReference type="InterPro" id="IPR024173">
    <property type="entry name" value="Pesterase_MJ0037-like"/>
</dbReference>
<evidence type="ECO:0000259" key="1">
    <source>
        <dbReference type="Pfam" id="PF00149"/>
    </source>
</evidence>
<name>A0A926NZM6_9HYPH</name>
<dbReference type="EC" id="3.1.-.-" evidence="2"/>
<keyword evidence="2" id="KW-0540">Nuclease</keyword>
<dbReference type="PANTHER" id="PTHR39323:SF1">
    <property type="entry name" value="BLR1149 PROTEIN"/>
    <property type="match status" value="1"/>
</dbReference>
<dbReference type="PIRSF" id="PIRSF000887">
    <property type="entry name" value="Pesterase_MJ0037"/>
    <property type="match status" value="1"/>
</dbReference>
<evidence type="ECO:0000313" key="2">
    <source>
        <dbReference type="EMBL" id="MBD1547050.1"/>
    </source>
</evidence>
<dbReference type="NCBIfam" id="TIGR04123">
    <property type="entry name" value="P_estr_lig_assc"/>
    <property type="match status" value="1"/>
</dbReference>